<dbReference type="AlphaFoldDB" id="G0UZ21"/>
<name>G0UZ21_TRYCI</name>
<sequence>MLLPPRAAVANGRKKNIFLHASCHSSKLLYLCTSFVFSPLPLPLIALPPFFQFPGEKNKIKWAHRPEGKSIPEPIDAMVGQPESYKASKVPPLAHLRVYNTALKEAKRGEIYIYIYIYIYVDELEQ</sequence>
<protein>
    <submittedName>
        <fullName evidence="1">Uncharacterized protein</fullName>
    </submittedName>
</protein>
<proteinExistence type="predicted"/>
<evidence type="ECO:0000313" key="1">
    <source>
        <dbReference type="EMBL" id="CCC94640.1"/>
    </source>
</evidence>
<reference evidence="1" key="1">
    <citation type="journal article" date="2012" name="Proc. Natl. Acad. Sci. U.S.A.">
        <title>Antigenic diversity is generated by distinct evolutionary mechanisms in African trypanosome species.</title>
        <authorList>
            <person name="Jackson A.P."/>
            <person name="Berry A."/>
            <person name="Aslett M."/>
            <person name="Allison H.C."/>
            <person name="Burton P."/>
            <person name="Vavrova-Anderson J."/>
            <person name="Brown R."/>
            <person name="Browne H."/>
            <person name="Corton N."/>
            <person name="Hauser H."/>
            <person name="Gamble J."/>
            <person name="Gilderthorp R."/>
            <person name="Marcello L."/>
            <person name="McQuillan J."/>
            <person name="Otto T.D."/>
            <person name="Quail M.A."/>
            <person name="Sanders M.J."/>
            <person name="van Tonder A."/>
            <person name="Ginger M.L."/>
            <person name="Field M.C."/>
            <person name="Barry J.D."/>
            <person name="Hertz-Fowler C."/>
            <person name="Berriman M."/>
        </authorList>
    </citation>
    <scope>NUCLEOTIDE SEQUENCE</scope>
    <source>
        <strain evidence="1">IL3000</strain>
    </source>
</reference>
<dbReference type="EMBL" id="HE575324">
    <property type="protein sequence ID" value="CCC94640.1"/>
    <property type="molecule type" value="Genomic_DNA"/>
</dbReference>
<accession>G0UZ21</accession>
<organism evidence="1">
    <name type="scientific">Trypanosoma congolense (strain IL3000)</name>
    <dbReference type="NCBI Taxonomy" id="1068625"/>
    <lineage>
        <taxon>Eukaryota</taxon>
        <taxon>Discoba</taxon>
        <taxon>Euglenozoa</taxon>
        <taxon>Kinetoplastea</taxon>
        <taxon>Metakinetoplastina</taxon>
        <taxon>Trypanosomatida</taxon>
        <taxon>Trypanosomatidae</taxon>
        <taxon>Trypanosoma</taxon>
        <taxon>Nannomonas</taxon>
    </lineage>
</organism>
<gene>
    <name evidence="1" type="ORF">TCIL3000_11_200</name>
</gene>